<feature type="region of interest" description="Disordered" evidence="6">
    <location>
        <begin position="153"/>
        <end position="201"/>
    </location>
</feature>
<feature type="domain" description="TF-B3" evidence="7">
    <location>
        <begin position="382"/>
        <end position="476"/>
    </location>
</feature>
<evidence type="ECO:0000256" key="5">
    <source>
        <dbReference type="ARBA" id="ARBA00023242"/>
    </source>
</evidence>
<organism evidence="8 9">
    <name type="scientific">Saponaria officinalis</name>
    <name type="common">Common soapwort</name>
    <name type="synonym">Lychnis saponaria</name>
    <dbReference type="NCBI Taxonomy" id="3572"/>
    <lineage>
        <taxon>Eukaryota</taxon>
        <taxon>Viridiplantae</taxon>
        <taxon>Streptophyta</taxon>
        <taxon>Embryophyta</taxon>
        <taxon>Tracheophyta</taxon>
        <taxon>Spermatophyta</taxon>
        <taxon>Magnoliopsida</taxon>
        <taxon>eudicotyledons</taxon>
        <taxon>Gunneridae</taxon>
        <taxon>Pentapetalae</taxon>
        <taxon>Caryophyllales</taxon>
        <taxon>Caryophyllaceae</taxon>
        <taxon>Caryophylleae</taxon>
        <taxon>Saponaria</taxon>
    </lineage>
</organism>
<keyword evidence="2" id="KW-0805">Transcription regulation</keyword>
<dbReference type="Proteomes" id="UP001443914">
    <property type="component" value="Unassembled WGS sequence"/>
</dbReference>
<reference evidence="8" key="1">
    <citation type="submission" date="2024-03" db="EMBL/GenBank/DDBJ databases">
        <title>WGS assembly of Saponaria officinalis var. Norfolk2.</title>
        <authorList>
            <person name="Jenkins J."/>
            <person name="Shu S."/>
            <person name="Grimwood J."/>
            <person name="Barry K."/>
            <person name="Goodstein D."/>
            <person name="Schmutz J."/>
            <person name="Leebens-Mack J."/>
            <person name="Osbourn A."/>
        </authorList>
    </citation>
    <scope>NUCLEOTIDE SEQUENCE [LARGE SCALE GENOMIC DNA]</scope>
    <source>
        <strain evidence="8">JIC</strain>
    </source>
</reference>
<proteinExistence type="predicted"/>
<dbReference type="Gene3D" id="2.40.330.10">
    <property type="entry name" value="DNA-binding pseudobarrel domain"/>
    <property type="match status" value="3"/>
</dbReference>
<dbReference type="InterPro" id="IPR003340">
    <property type="entry name" value="B3_DNA-bd"/>
</dbReference>
<accession>A0AAW1J1V4</accession>
<dbReference type="SMART" id="SM01019">
    <property type="entry name" value="B3"/>
    <property type="match status" value="3"/>
</dbReference>
<dbReference type="SUPFAM" id="SSF101936">
    <property type="entry name" value="DNA-binding pseudobarrel domain"/>
    <property type="match status" value="3"/>
</dbReference>
<dbReference type="EMBL" id="JBDFQZ010000008">
    <property type="protein sequence ID" value="KAK9697307.1"/>
    <property type="molecule type" value="Genomic_DNA"/>
</dbReference>
<evidence type="ECO:0000259" key="7">
    <source>
        <dbReference type="PROSITE" id="PS50863"/>
    </source>
</evidence>
<evidence type="ECO:0000256" key="1">
    <source>
        <dbReference type="ARBA" id="ARBA00004123"/>
    </source>
</evidence>
<evidence type="ECO:0000256" key="4">
    <source>
        <dbReference type="ARBA" id="ARBA00023163"/>
    </source>
</evidence>
<feature type="domain" description="TF-B3" evidence="7">
    <location>
        <begin position="230"/>
        <end position="323"/>
    </location>
</feature>
<comment type="subcellular location">
    <subcellularLocation>
        <location evidence="1">Nucleus</location>
    </subcellularLocation>
</comment>
<dbReference type="PROSITE" id="PS50863">
    <property type="entry name" value="B3"/>
    <property type="match status" value="3"/>
</dbReference>
<dbReference type="InterPro" id="IPR015300">
    <property type="entry name" value="DNA-bd_pseudobarrel_sf"/>
</dbReference>
<gene>
    <name evidence="8" type="ORF">RND81_08G028900</name>
</gene>
<dbReference type="InterPro" id="IPR044837">
    <property type="entry name" value="REM16-like"/>
</dbReference>
<dbReference type="CDD" id="cd10017">
    <property type="entry name" value="B3_DNA"/>
    <property type="match status" value="3"/>
</dbReference>
<dbReference type="PANTHER" id="PTHR31391:SF4">
    <property type="entry name" value="B3 DOMAIN-CONTAINING PROTEIN OS03G0184500"/>
    <property type="match status" value="1"/>
</dbReference>
<dbReference type="Pfam" id="PF02362">
    <property type="entry name" value="B3"/>
    <property type="match status" value="3"/>
</dbReference>
<evidence type="ECO:0000256" key="3">
    <source>
        <dbReference type="ARBA" id="ARBA00023125"/>
    </source>
</evidence>
<evidence type="ECO:0000256" key="6">
    <source>
        <dbReference type="SAM" id="MobiDB-lite"/>
    </source>
</evidence>
<evidence type="ECO:0000313" key="9">
    <source>
        <dbReference type="Proteomes" id="UP001443914"/>
    </source>
</evidence>
<protein>
    <recommendedName>
        <fullName evidence="7">TF-B3 domain-containing protein</fullName>
    </recommendedName>
</protein>
<keyword evidence="9" id="KW-1185">Reference proteome</keyword>
<keyword evidence="4" id="KW-0804">Transcription</keyword>
<sequence>MEPLCSNGSSKRILRSNSVTKQVQCRNQTKHSDNGASFIKLLGLDFSKELQIPREFVTVFNGCVPHRFILESGVIKECWRVEVEEDDDGEIYLREGWAEFVEAHPLEVGNYLLFEYEEQSIFLVKIYNRDGCQKVVPGARGCKNNPLKIIDHDEQEDGEASESQPKIVGKSPSRQEQTENLFTGGNGINNRKHATPKKHARRWVNNIKHATPRKHARTATSSLTEHNATFSVTIDKHMTYQFRQLTVPKAISLARLGNKKGVTLENAIGNRWPVKLSHIKDGRVAFTRGWKEFLGDNGIAPGDSLRFEFITNDVLKVHVTKASQIERKSEEAKSPNAATRAQPNIDCETDEFDAHTTNVNSAKASSTIKRSRKRCSPEISNSSFSFLWGPTTPGDYLHVPKVVTEGQKLMTKDKVVLRDPEGKCWPVETTTRRDGRVALTKGWGEFWKGHAIRAGDSLDFDFISEYIIQVMIHRGKPLEPPKIIEGNINLCTANINEHRTEPETVMTQAETVMTGPEPVAQLV</sequence>
<evidence type="ECO:0000256" key="2">
    <source>
        <dbReference type="ARBA" id="ARBA00023015"/>
    </source>
</evidence>
<feature type="compositionally biased region" description="Polar residues" evidence="6">
    <location>
        <begin position="172"/>
        <end position="183"/>
    </location>
</feature>
<keyword evidence="3" id="KW-0238">DNA-binding</keyword>
<dbReference type="GO" id="GO:0003677">
    <property type="term" value="F:DNA binding"/>
    <property type="evidence" value="ECO:0007669"/>
    <property type="project" value="UniProtKB-KW"/>
</dbReference>
<keyword evidence="5" id="KW-0539">Nucleus</keyword>
<dbReference type="PANTHER" id="PTHR31391">
    <property type="entry name" value="B3 DOMAIN-CONTAINING PROTEIN OS11G0197600-RELATED"/>
    <property type="match status" value="1"/>
</dbReference>
<dbReference type="GO" id="GO:0005634">
    <property type="term" value="C:nucleus"/>
    <property type="evidence" value="ECO:0007669"/>
    <property type="project" value="UniProtKB-SubCell"/>
</dbReference>
<feature type="compositionally biased region" description="Basic residues" evidence="6">
    <location>
        <begin position="190"/>
        <end position="201"/>
    </location>
</feature>
<dbReference type="AlphaFoldDB" id="A0AAW1J1V4"/>
<name>A0AAW1J1V4_SAPOF</name>
<feature type="domain" description="TF-B3" evidence="7">
    <location>
        <begin position="35"/>
        <end position="130"/>
    </location>
</feature>
<comment type="caution">
    <text evidence="8">The sequence shown here is derived from an EMBL/GenBank/DDBJ whole genome shotgun (WGS) entry which is preliminary data.</text>
</comment>
<evidence type="ECO:0000313" key="8">
    <source>
        <dbReference type="EMBL" id="KAK9697307.1"/>
    </source>
</evidence>